<organism evidence="1 2">
    <name type="scientific">Acinetobacter thutiue</name>
    <dbReference type="NCBI Taxonomy" id="2998078"/>
    <lineage>
        <taxon>Bacteria</taxon>
        <taxon>Pseudomonadati</taxon>
        <taxon>Pseudomonadota</taxon>
        <taxon>Gammaproteobacteria</taxon>
        <taxon>Moraxellales</taxon>
        <taxon>Moraxellaceae</taxon>
        <taxon>Acinetobacter</taxon>
    </lineage>
</organism>
<gene>
    <name evidence="1" type="ORF">QTA56_08240</name>
</gene>
<keyword evidence="2" id="KW-1185">Reference proteome</keyword>
<dbReference type="RefSeq" id="WP_267980452.1">
    <property type="nucleotide sequence ID" value="NZ_JAPQKF010000002.1"/>
</dbReference>
<dbReference type="PANTHER" id="PTHR12697">
    <property type="entry name" value="PBS LYASE HEAT-LIKE PROTEIN"/>
    <property type="match status" value="1"/>
</dbReference>
<dbReference type="Proteomes" id="UP001168524">
    <property type="component" value="Unassembled WGS sequence"/>
</dbReference>
<name>A0ABT7WNH6_9GAMM</name>
<evidence type="ECO:0000313" key="1">
    <source>
        <dbReference type="EMBL" id="MDN0014225.1"/>
    </source>
</evidence>
<dbReference type="SUPFAM" id="SSF48371">
    <property type="entry name" value="ARM repeat"/>
    <property type="match status" value="1"/>
</dbReference>
<dbReference type="SMART" id="SM00567">
    <property type="entry name" value="EZ_HEAT"/>
    <property type="match status" value="6"/>
</dbReference>
<evidence type="ECO:0000313" key="2">
    <source>
        <dbReference type="Proteomes" id="UP001168524"/>
    </source>
</evidence>
<dbReference type="Pfam" id="PF13646">
    <property type="entry name" value="HEAT_2"/>
    <property type="match status" value="2"/>
</dbReference>
<dbReference type="Gene3D" id="1.25.10.10">
    <property type="entry name" value="Leucine-rich Repeat Variant"/>
    <property type="match status" value="2"/>
</dbReference>
<dbReference type="InterPro" id="IPR016024">
    <property type="entry name" value="ARM-type_fold"/>
</dbReference>
<comment type="caution">
    <text evidence="1">The sequence shown here is derived from an EMBL/GenBank/DDBJ whole genome shotgun (WGS) entry which is preliminary data.</text>
</comment>
<sequence length="330" mass="36758">MSINYPTPPDLDEDYADYVLQLNQDDENIRFVAIMNIADEEQPELLAWLHYAVLHDSASKVRELAATRLEGWEDATSLHTLAQALTDIHENVRLAAAQSLSEIKKPESAEHLATYLQHQDDFVIASILRAIRELRAEHLFDDILQHVQHANPLVRKEAVSTLSWLQKQQGLAALANIAQHDHDAEIRRIATGGLGASQNLSPEILAALQSSLIAEEWQLRVEAALTIGKLKAVELENILLQQLDDVYWQVRIAVTRSLGLLKAKSAIAKLQENFQHDISNLRKEVAIALGEIGGEQAQDILLAHAEDPDPEVRKSIRIGLALIQEKLNAA</sequence>
<proteinExistence type="predicted"/>
<accession>A0ABT7WNH6</accession>
<dbReference type="EMBL" id="JAUDZE010000002">
    <property type="protein sequence ID" value="MDN0014225.1"/>
    <property type="molecule type" value="Genomic_DNA"/>
</dbReference>
<dbReference type="InterPro" id="IPR011989">
    <property type="entry name" value="ARM-like"/>
</dbReference>
<reference evidence="1" key="1">
    <citation type="submission" date="2023-06" db="EMBL/GenBank/DDBJ databases">
        <title>Two novel species of Acinetobacter isolated from motorbike repairing workshop in Vietnam.</title>
        <authorList>
            <person name="Le N.T.T."/>
        </authorList>
    </citation>
    <scope>NUCLEOTIDE SEQUENCE</scope>
    <source>
        <strain evidence="1">VNH17</strain>
    </source>
</reference>
<protein>
    <submittedName>
        <fullName evidence="1">HEAT repeat domain-containing protein</fullName>
    </submittedName>
</protein>
<dbReference type="InterPro" id="IPR004155">
    <property type="entry name" value="PBS_lyase_HEAT"/>
</dbReference>
<dbReference type="PANTHER" id="PTHR12697:SF5">
    <property type="entry name" value="DEOXYHYPUSINE HYDROXYLASE"/>
    <property type="match status" value="1"/>
</dbReference>